<feature type="transmembrane region" description="Helical" evidence="1">
    <location>
        <begin position="175"/>
        <end position="196"/>
    </location>
</feature>
<feature type="transmembrane region" description="Helical" evidence="1">
    <location>
        <begin position="36"/>
        <end position="59"/>
    </location>
</feature>
<name>A0A975AVM1_9THEO</name>
<protein>
    <submittedName>
        <fullName evidence="2">ECF transporter S component</fullName>
    </submittedName>
</protein>
<dbReference type="Gene3D" id="1.10.1760.20">
    <property type="match status" value="1"/>
</dbReference>
<keyword evidence="1" id="KW-1133">Transmembrane helix</keyword>
<feature type="transmembrane region" description="Helical" evidence="1">
    <location>
        <begin position="127"/>
        <end position="148"/>
    </location>
</feature>
<feature type="transmembrane region" description="Helical" evidence="1">
    <location>
        <begin position="7"/>
        <end position="24"/>
    </location>
</feature>
<dbReference type="Proteomes" id="UP000671913">
    <property type="component" value="Chromosome"/>
</dbReference>
<dbReference type="KEGG" id="aaut:ACETAC_10810"/>
<feature type="transmembrane region" description="Helical" evidence="1">
    <location>
        <begin position="99"/>
        <end position="120"/>
    </location>
</feature>
<dbReference type="RefSeq" id="WP_284679995.1">
    <property type="nucleotide sequence ID" value="NZ_CP060096.1"/>
</dbReference>
<organism evidence="2 3">
    <name type="scientific">Aceticella autotrophica</name>
    <dbReference type="NCBI Taxonomy" id="2755338"/>
    <lineage>
        <taxon>Bacteria</taxon>
        <taxon>Bacillati</taxon>
        <taxon>Bacillota</taxon>
        <taxon>Clostridia</taxon>
        <taxon>Thermoanaerobacterales</taxon>
        <taxon>Thermoanaerobacteraceae</taxon>
        <taxon>Aceticella</taxon>
    </lineage>
</organism>
<keyword evidence="1" id="KW-0472">Membrane</keyword>
<gene>
    <name evidence="2" type="ORF">ACETAC_10810</name>
</gene>
<evidence type="ECO:0000256" key="1">
    <source>
        <dbReference type="SAM" id="Phobius"/>
    </source>
</evidence>
<dbReference type="EMBL" id="CP060096">
    <property type="protein sequence ID" value="QSZ27304.1"/>
    <property type="molecule type" value="Genomic_DNA"/>
</dbReference>
<evidence type="ECO:0000313" key="3">
    <source>
        <dbReference type="Proteomes" id="UP000671913"/>
    </source>
</evidence>
<accession>A0A975AVM1</accession>
<keyword evidence="3" id="KW-1185">Reference proteome</keyword>
<proteinExistence type="predicted"/>
<dbReference type="AlphaFoldDB" id="A0A975AVM1"/>
<sequence length="208" mass="23044">MKINWGLYTTLIGILSVAILMYGMEKKGELNARQVSIISVLAAICAAGRAVTGVGLLFLQPTMFLVEISGFVYGARVGFFVGAMTPLISNFFMGQGSWTPWQMICWGMVGISGAVIKVIFPHAGNKTLTVLCFIWGYLYGAIMDLWQWSVFMNPLTLKTYILTWAAGFSFDSMRAIGNLLFCLALGSQTVKILSYFHKKMNIQYLKSL</sequence>
<reference evidence="2" key="1">
    <citation type="submission" date="2020-08" db="EMBL/GenBank/DDBJ databases">
        <title>Genomic insights into the carbon and energy metabolism of the first obligate autotrophic acetogenic bacterium Aceticella autotrophica gen. nov., sp. nov.</title>
        <authorList>
            <person name="Toshchakov S.V."/>
            <person name="Elcheninov A.G."/>
            <person name="Kublanov I.V."/>
            <person name="Frolov E.N."/>
            <person name="Lebedinsky A.V."/>
        </authorList>
    </citation>
    <scope>NUCLEOTIDE SEQUENCE</scope>
    <source>
        <strain evidence="2">3443-3Ac</strain>
    </source>
</reference>
<feature type="transmembrane region" description="Helical" evidence="1">
    <location>
        <begin position="71"/>
        <end position="93"/>
    </location>
</feature>
<keyword evidence="1" id="KW-0812">Transmembrane</keyword>
<evidence type="ECO:0000313" key="2">
    <source>
        <dbReference type="EMBL" id="QSZ27304.1"/>
    </source>
</evidence>